<sequence>MGLSLDRIFTTYSCLMFATVISVVYAQHTERDCNALRLCKADKLQPTCGLDKERLCFQRFPSPCLMQQHQCLFNRTYIKYHLSYCFIDQFICEEFLWVKDEYNTYGKSDDVFGYYEKPQENVEIILQSSSDEDVNNFKKPNEAGTVQQIFATK</sequence>
<evidence type="ECO:0000313" key="3">
    <source>
        <dbReference type="Proteomes" id="UP000092444"/>
    </source>
</evidence>
<organism evidence="2 3">
    <name type="scientific">Glossina morsitans morsitans</name>
    <name type="common">Savannah tsetse fly</name>
    <dbReference type="NCBI Taxonomy" id="37546"/>
    <lineage>
        <taxon>Eukaryota</taxon>
        <taxon>Metazoa</taxon>
        <taxon>Ecdysozoa</taxon>
        <taxon>Arthropoda</taxon>
        <taxon>Hexapoda</taxon>
        <taxon>Insecta</taxon>
        <taxon>Pterygota</taxon>
        <taxon>Neoptera</taxon>
        <taxon>Endopterygota</taxon>
        <taxon>Diptera</taxon>
        <taxon>Brachycera</taxon>
        <taxon>Muscomorpha</taxon>
        <taxon>Hippoboscoidea</taxon>
        <taxon>Glossinidae</taxon>
        <taxon>Glossina</taxon>
    </lineage>
</organism>
<feature type="signal peptide" evidence="1">
    <location>
        <begin position="1"/>
        <end position="26"/>
    </location>
</feature>
<feature type="chain" id="PRO_5008407692" description="Kazal type serine protease inhibitor" evidence="1">
    <location>
        <begin position="27"/>
        <end position="153"/>
    </location>
</feature>
<keyword evidence="3" id="KW-1185">Reference proteome</keyword>
<proteinExistence type="predicted"/>
<reference evidence="2" key="1">
    <citation type="submission" date="2020-05" db="UniProtKB">
        <authorList>
            <consortium name="EnsemblMetazoa"/>
        </authorList>
    </citation>
    <scope>IDENTIFICATION</scope>
    <source>
        <strain evidence="2">Yale</strain>
    </source>
</reference>
<accession>A0A1B0FQD1</accession>
<dbReference type="AlphaFoldDB" id="A0A1B0FQD1"/>
<protein>
    <recommendedName>
        <fullName evidence="4">Kazal type serine protease inhibitor</fullName>
    </recommendedName>
</protein>
<keyword evidence="1" id="KW-0732">Signal</keyword>
<dbReference type="EMBL" id="CCAG010002142">
    <property type="status" value="NOT_ANNOTATED_CDS"/>
    <property type="molecule type" value="Genomic_DNA"/>
</dbReference>
<dbReference type="VEuPathDB" id="VectorBase:GMOY006097"/>
<evidence type="ECO:0000313" key="2">
    <source>
        <dbReference type="EnsemblMetazoa" id="GMOY006097-PA"/>
    </source>
</evidence>
<dbReference type="Proteomes" id="UP000092444">
    <property type="component" value="Unassembled WGS sequence"/>
</dbReference>
<evidence type="ECO:0000256" key="1">
    <source>
        <dbReference type="SAM" id="SignalP"/>
    </source>
</evidence>
<dbReference type="InterPro" id="IPR036058">
    <property type="entry name" value="Kazal_dom_sf"/>
</dbReference>
<dbReference type="EnsemblMetazoa" id="GMOY006097-RA">
    <property type="protein sequence ID" value="GMOY006097-PA"/>
    <property type="gene ID" value="GMOY006097"/>
</dbReference>
<evidence type="ECO:0008006" key="4">
    <source>
        <dbReference type="Google" id="ProtNLM"/>
    </source>
</evidence>
<dbReference type="SUPFAM" id="SSF100895">
    <property type="entry name" value="Kazal-type serine protease inhibitors"/>
    <property type="match status" value="1"/>
</dbReference>
<name>A0A1B0FQD1_GLOMM</name>